<dbReference type="EMBL" id="JAROCY010000019">
    <property type="protein sequence ID" value="MDF8334998.1"/>
    <property type="molecule type" value="Genomic_DNA"/>
</dbReference>
<dbReference type="InterPro" id="IPR050833">
    <property type="entry name" value="Poly_Biosynth_Transport"/>
</dbReference>
<dbReference type="RefSeq" id="WP_277279768.1">
    <property type="nucleotide sequence ID" value="NZ_JAROCY010000019.1"/>
</dbReference>
<evidence type="ECO:0000313" key="8">
    <source>
        <dbReference type="Proteomes" id="UP001222770"/>
    </source>
</evidence>
<gene>
    <name evidence="7" type="ORF">POM99_17455</name>
</gene>
<feature type="transmembrane region" description="Helical" evidence="6">
    <location>
        <begin position="131"/>
        <end position="151"/>
    </location>
</feature>
<keyword evidence="8" id="KW-1185">Reference proteome</keyword>
<comment type="caution">
    <text evidence="7">The sequence shown here is derived from an EMBL/GenBank/DDBJ whole genome shotgun (WGS) entry which is preliminary data.</text>
</comment>
<evidence type="ECO:0000256" key="4">
    <source>
        <dbReference type="ARBA" id="ARBA00022989"/>
    </source>
</evidence>
<name>A0ABT6CP36_9SPHN</name>
<evidence type="ECO:0000256" key="3">
    <source>
        <dbReference type="ARBA" id="ARBA00022692"/>
    </source>
</evidence>
<keyword evidence="5 6" id="KW-0472">Membrane</keyword>
<keyword evidence="2" id="KW-1003">Cell membrane</keyword>
<evidence type="ECO:0000256" key="6">
    <source>
        <dbReference type="SAM" id="Phobius"/>
    </source>
</evidence>
<evidence type="ECO:0000256" key="1">
    <source>
        <dbReference type="ARBA" id="ARBA00004651"/>
    </source>
</evidence>
<protein>
    <submittedName>
        <fullName evidence="7">Teichoic acid transporter</fullName>
    </submittedName>
</protein>
<feature type="transmembrane region" description="Helical" evidence="6">
    <location>
        <begin position="88"/>
        <end position="111"/>
    </location>
</feature>
<evidence type="ECO:0000256" key="2">
    <source>
        <dbReference type="ARBA" id="ARBA00022475"/>
    </source>
</evidence>
<proteinExistence type="predicted"/>
<feature type="transmembrane region" description="Helical" evidence="6">
    <location>
        <begin position="405"/>
        <end position="425"/>
    </location>
</feature>
<dbReference type="PANTHER" id="PTHR30250:SF26">
    <property type="entry name" value="PSMA PROTEIN"/>
    <property type="match status" value="1"/>
</dbReference>
<comment type="subcellular location">
    <subcellularLocation>
        <location evidence="1">Cell membrane</location>
        <topology evidence="1">Multi-pass membrane protein</topology>
    </subcellularLocation>
</comment>
<feature type="transmembrane region" description="Helical" evidence="6">
    <location>
        <begin position="235"/>
        <end position="259"/>
    </location>
</feature>
<evidence type="ECO:0000313" key="7">
    <source>
        <dbReference type="EMBL" id="MDF8334998.1"/>
    </source>
</evidence>
<accession>A0ABT6CP36</accession>
<feature type="transmembrane region" description="Helical" evidence="6">
    <location>
        <begin position="46"/>
        <end position="67"/>
    </location>
</feature>
<feature type="transmembrane region" description="Helical" evidence="6">
    <location>
        <begin position="345"/>
        <end position="366"/>
    </location>
</feature>
<feature type="transmembrane region" description="Helical" evidence="6">
    <location>
        <begin position="21"/>
        <end position="40"/>
    </location>
</feature>
<keyword evidence="3 6" id="KW-0812">Transmembrane</keyword>
<reference evidence="7 8" key="1">
    <citation type="submission" date="2023-03" db="EMBL/GenBank/DDBJ databases">
        <title>Novosphingobium cyanobacteriorum sp. nov., isolated from a eutrophic reservoir during the Microcystis bloom period.</title>
        <authorList>
            <person name="Kang M."/>
            <person name="Le V."/>
            <person name="Ko S.-R."/>
            <person name="Lee S.-A."/>
            <person name="Ahn C.-Y."/>
        </authorList>
    </citation>
    <scope>NUCLEOTIDE SEQUENCE [LARGE SCALE GENOMIC DNA]</scope>
    <source>
        <strain evidence="7 8">HBC54</strain>
    </source>
</reference>
<dbReference type="PANTHER" id="PTHR30250">
    <property type="entry name" value="PST FAMILY PREDICTED COLANIC ACID TRANSPORTER"/>
    <property type="match status" value="1"/>
</dbReference>
<keyword evidence="4 6" id="KW-1133">Transmembrane helix</keyword>
<organism evidence="7 8">
    <name type="scientific">Novosphingobium cyanobacteriorum</name>
    <dbReference type="NCBI Taxonomy" id="3024215"/>
    <lineage>
        <taxon>Bacteria</taxon>
        <taxon>Pseudomonadati</taxon>
        <taxon>Pseudomonadota</taxon>
        <taxon>Alphaproteobacteria</taxon>
        <taxon>Sphingomonadales</taxon>
        <taxon>Sphingomonadaceae</taxon>
        <taxon>Novosphingobium</taxon>
    </lineage>
</organism>
<dbReference type="Proteomes" id="UP001222770">
    <property type="component" value="Unassembled WGS sequence"/>
</dbReference>
<evidence type="ECO:0000256" key="5">
    <source>
        <dbReference type="ARBA" id="ARBA00023136"/>
    </source>
</evidence>
<sequence length="439" mass="47697">MVRFAANKRLGRSLLAQIYSQAVTIVCQLALVPLLLGVWGPERYGAWLVLAAVPTFLTFSDFGFTFVAKNEMTIAVSSGRKDIALETFQSVFSLINVIMPFLILAIILSILSFDLSRTLNISISSETEIKIATFEMVVNVILYQYFLLICAGVRCENRPATEAVLAATSRLAESVAYGVAAIFSHNFAVIAFFGLASRVTFIAISYVQMKRLSPWLKLGTRSASLQEVRRLAKPALAYMLVPISQAVLIQGPVVLLGAVKGPLMVVVFSTTRTLVRVGTSAANMFNNAFVAEYSSLAGNGDTRSFFNLYKFHAIVAVSLVGFYSLSMVLLGPLVLKLFTHGKVEFVHPFAELMLCAVALEMIWTSLFTPLSSINRHVLVTYILALLSLLGMLMSFAAAPKFGINGVAAILVAVNVGMVMVCFRVLHSALAKGVLHGRAE</sequence>
<feature type="transmembrane region" description="Helical" evidence="6">
    <location>
        <begin position="378"/>
        <end position="398"/>
    </location>
</feature>
<feature type="transmembrane region" description="Helical" evidence="6">
    <location>
        <begin position="311"/>
        <end position="333"/>
    </location>
</feature>